<gene>
    <name evidence="1" type="ORF">L873DRAFT_1881791</name>
</gene>
<dbReference type="Proteomes" id="UP000276215">
    <property type="component" value="Unassembled WGS sequence"/>
</dbReference>
<organism evidence="1 2">
    <name type="scientific">Choiromyces venosus 120613-1</name>
    <dbReference type="NCBI Taxonomy" id="1336337"/>
    <lineage>
        <taxon>Eukaryota</taxon>
        <taxon>Fungi</taxon>
        <taxon>Dikarya</taxon>
        <taxon>Ascomycota</taxon>
        <taxon>Pezizomycotina</taxon>
        <taxon>Pezizomycetes</taxon>
        <taxon>Pezizales</taxon>
        <taxon>Tuberaceae</taxon>
        <taxon>Choiromyces</taxon>
    </lineage>
</organism>
<name>A0A3N4IVP9_9PEZI</name>
<evidence type="ECO:0000313" key="2">
    <source>
        <dbReference type="Proteomes" id="UP000276215"/>
    </source>
</evidence>
<dbReference type="EMBL" id="ML120544">
    <property type="protein sequence ID" value="RPA90049.1"/>
    <property type="molecule type" value="Genomic_DNA"/>
</dbReference>
<proteinExistence type="predicted"/>
<reference evidence="1 2" key="1">
    <citation type="journal article" date="2018" name="Nat. Ecol. Evol.">
        <title>Pezizomycetes genomes reveal the molecular basis of ectomycorrhizal truffle lifestyle.</title>
        <authorList>
            <person name="Murat C."/>
            <person name="Payen T."/>
            <person name="Noel B."/>
            <person name="Kuo A."/>
            <person name="Morin E."/>
            <person name="Chen J."/>
            <person name="Kohler A."/>
            <person name="Krizsan K."/>
            <person name="Balestrini R."/>
            <person name="Da Silva C."/>
            <person name="Montanini B."/>
            <person name="Hainaut M."/>
            <person name="Levati E."/>
            <person name="Barry K.W."/>
            <person name="Belfiori B."/>
            <person name="Cichocki N."/>
            <person name="Clum A."/>
            <person name="Dockter R.B."/>
            <person name="Fauchery L."/>
            <person name="Guy J."/>
            <person name="Iotti M."/>
            <person name="Le Tacon F."/>
            <person name="Lindquist E.A."/>
            <person name="Lipzen A."/>
            <person name="Malagnac F."/>
            <person name="Mello A."/>
            <person name="Molinier V."/>
            <person name="Miyauchi S."/>
            <person name="Poulain J."/>
            <person name="Riccioni C."/>
            <person name="Rubini A."/>
            <person name="Sitrit Y."/>
            <person name="Splivallo R."/>
            <person name="Traeger S."/>
            <person name="Wang M."/>
            <person name="Zifcakova L."/>
            <person name="Wipf D."/>
            <person name="Zambonelli A."/>
            <person name="Paolocci F."/>
            <person name="Nowrousian M."/>
            <person name="Ottonello S."/>
            <person name="Baldrian P."/>
            <person name="Spatafora J.W."/>
            <person name="Henrissat B."/>
            <person name="Nagy L.G."/>
            <person name="Aury J.M."/>
            <person name="Wincker P."/>
            <person name="Grigoriev I.V."/>
            <person name="Bonfante P."/>
            <person name="Martin F.M."/>
        </authorList>
    </citation>
    <scope>NUCLEOTIDE SEQUENCE [LARGE SCALE GENOMIC DNA]</scope>
    <source>
        <strain evidence="1 2">120613-1</strain>
    </source>
</reference>
<protein>
    <submittedName>
        <fullName evidence="1">Uncharacterized protein</fullName>
    </submittedName>
</protein>
<keyword evidence="2" id="KW-1185">Reference proteome</keyword>
<dbReference type="STRING" id="1336337.A0A3N4IVP9"/>
<evidence type="ECO:0000313" key="1">
    <source>
        <dbReference type="EMBL" id="RPA90049.1"/>
    </source>
</evidence>
<accession>A0A3N4IVP9</accession>
<sequence>MSYLFSENIIFPLIDILIPTNPAGKQERHRQARQRQKANQIIIVQQSNPAIGPISIPPVALNHPPPQEFPLAFTTQINLWKALELGGMNVICSSCNALHWIDERSQPSTKSLPRFESCCKKGDVILESLPDPPDILKRLLSTEDADSKRFRKHIWEYPDMKMSFHIHMTTQQWMHFLQFLKEVSLTFEQKLIICPKLTMFGSSESKRLLVQTARNEVATAILNGVLTPDEGNALIEDWVEGLTIGGFLPMIRSCGILAVFTNALGNAIEQQSQDSVSWHTYVIFYKNGVLAVYDPSFTPGTTHFDSCNGVSLVKGLVKAFRGRSTNRRVTEIWFGGGGNDGTNCQEMTRRWIEQEIVINEGADLGNWDQREGWVKVHF</sequence>
<dbReference type="AlphaFoldDB" id="A0A3N4IVP9"/>